<feature type="signal peptide" evidence="2">
    <location>
        <begin position="1"/>
        <end position="15"/>
    </location>
</feature>
<evidence type="ECO:0000313" key="4">
    <source>
        <dbReference type="Proteomes" id="UP001370758"/>
    </source>
</evidence>
<keyword evidence="4" id="KW-1185">Reference proteome</keyword>
<sequence length="528" mass="59626">MWASYLPLLPSLAAAFEIAFSNHDLEEDLPNEFPHSPLPDFNWSVYPRFRCNVVNRSGLQYKPNEVSYLKDVLVRTLPNGEGPPNIIVLYQTEPGAFTNPEAQFNPSDPCASTNARTIIRFKDATEYLSRGVGNSQKYNVFVHNTPTYWKELDPNEPYPEELAHIINQLEPGRFAMFNSWRNLWDIPEPNYRGLPEQWGDIHSSGYFTDWWYLFSEHGRSMLRGSDDESDYSNADDSDADDSDASGGGGGGNQQNAVNGPVSLLSEINAINARNARENAQANAQANAQGGTSPSSDSSADEVASQITTFSTDSTDLRELVDREDYPWQPPRPQKIRNNPRWIYRPTRPVATINPAFRKWRNDRIIQAGDYRPIPTVSDDGVEDTLRGVPYDELIAEGWIVDKQAEAEYQEKREREREGIREAEIFYDLLSQEEKSGTLGQTVYDKLWEMEEPGYKPTDPLTQLLNIDTNDPEMRVEDEGDIADVAGPPGQEAPAEVQRLPRVMVFRPPVSNRVHDFLSGAGSPSDEFR</sequence>
<protein>
    <submittedName>
        <fullName evidence="3">Uncharacterized protein</fullName>
    </submittedName>
</protein>
<accession>A0AAV9WEZ2</accession>
<comment type="caution">
    <text evidence="3">The sequence shown here is derived from an EMBL/GenBank/DDBJ whole genome shotgun (WGS) entry which is preliminary data.</text>
</comment>
<name>A0AAV9WEZ2_9PEZI</name>
<dbReference type="EMBL" id="JAVHJL010000003">
    <property type="protein sequence ID" value="KAK6507435.1"/>
    <property type="molecule type" value="Genomic_DNA"/>
</dbReference>
<gene>
    <name evidence="3" type="ORF">TWF481_005868</name>
</gene>
<feature type="chain" id="PRO_5043990258" evidence="2">
    <location>
        <begin position="16"/>
        <end position="528"/>
    </location>
</feature>
<evidence type="ECO:0000313" key="3">
    <source>
        <dbReference type="EMBL" id="KAK6507435.1"/>
    </source>
</evidence>
<proteinExistence type="predicted"/>
<feature type="compositionally biased region" description="Polar residues" evidence="1">
    <location>
        <begin position="304"/>
        <end position="313"/>
    </location>
</feature>
<organism evidence="3 4">
    <name type="scientific">Arthrobotrys musiformis</name>
    <dbReference type="NCBI Taxonomy" id="47236"/>
    <lineage>
        <taxon>Eukaryota</taxon>
        <taxon>Fungi</taxon>
        <taxon>Dikarya</taxon>
        <taxon>Ascomycota</taxon>
        <taxon>Pezizomycotina</taxon>
        <taxon>Orbiliomycetes</taxon>
        <taxon>Orbiliales</taxon>
        <taxon>Orbiliaceae</taxon>
        <taxon>Arthrobotrys</taxon>
    </lineage>
</organism>
<evidence type="ECO:0000256" key="1">
    <source>
        <dbReference type="SAM" id="MobiDB-lite"/>
    </source>
</evidence>
<evidence type="ECO:0000256" key="2">
    <source>
        <dbReference type="SAM" id="SignalP"/>
    </source>
</evidence>
<dbReference type="AlphaFoldDB" id="A0AAV9WEZ2"/>
<dbReference type="Proteomes" id="UP001370758">
    <property type="component" value="Unassembled WGS sequence"/>
</dbReference>
<feature type="compositionally biased region" description="Acidic residues" evidence="1">
    <location>
        <begin position="227"/>
        <end position="243"/>
    </location>
</feature>
<feature type="compositionally biased region" description="Polar residues" evidence="1">
    <location>
        <begin position="288"/>
        <end position="297"/>
    </location>
</feature>
<feature type="region of interest" description="Disordered" evidence="1">
    <location>
        <begin position="223"/>
        <end position="258"/>
    </location>
</feature>
<feature type="compositionally biased region" description="Basic and acidic residues" evidence="1">
    <location>
        <begin position="314"/>
        <end position="325"/>
    </location>
</feature>
<reference evidence="3 4" key="1">
    <citation type="submission" date="2023-08" db="EMBL/GenBank/DDBJ databases">
        <authorList>
            <person name="Palmer J.M."/>
        </authorList>
    </citation>
    <scope>NUCLEOTIDE SEQUENCE [LARGE SCALE GENOMIC DNA]</scope>
    <source>
        <strain evidence="3 4">TWF481</strain>
    </source>
</reference>
<feature type="region of interest" description="Disordered" evidence="1">
    <location>
        <begin position="278"/>
        <end position="338"/>
    </location>
</feature>
<feature type="compositionally biased region" description="Low complexity" evidence="1">
    <location>
        <begin position="278"/>
        <end position="287"/>
    </location>
</feature>
<keyword evidence="2" id="KW-0732">Signal</keyword>